<dbReference type="SUPFAM" id="SSF52954">
    <property type="entry name" value="Class II aaRS ABD-related"/>
    <property type="match status" value="1"/>
</dbReference>
<feature type="domain" description="Aminoacyl-transfer RNA synthetases class-II family profile" evidence="15">
    <location>
        <begin position="231"/>
        <end position="492"/>
    </location>
</feature>
<dbReference type="GO" id="GO:0046872">
    <property type="term" value="F:metal ion binding"/>
    <property type="evidence" value="ECO:0007669"/>
    <property type="project" value="UniProtKB-KW"/>
</dbReference>
<dbReference type="SUPFAM" id="SSF55681">
    <property type="entry name" value="Class II aaRS and biotin synthetases"/>
    <property type="match status" value="1"/>
</dbReference>
<dbReference type="CDD" id="cd00860">
    <property type="entry name" value="ThrRS_anticodon"/>
    <property type="match status" value="1"/>
</dbReference>
<dbReference type="FunFam" id="3.30.930.10:FF:000019">
    <property type="entry name" value="Threonine--tRNA ligase"/>
    <property type="match status" value="1"/>
</dbReference>
<dbReference type="HAMAP" id="MF_00184">
    <property type="entry name" value="Thr_tRNA_synth"/>
    <property type="match status" value="1"/>
</dbReference>
<evidence type="ECO:0000256" key="14">
    <source>
        <dbReference type="HAMAP-Rule" id="MF_00184"/>
    </source>
</evidence>
<evidence type="ECO:0000256" key="10">
    <source>
        <dbReference type="ARBA" id="ARBA00022884"/>
    </source>
</evidence>
<dbReference type="PANTHER" id="PTHR11451:SF44">
    <property type="entry name" value="THREONINE--TRNA LIGASE, CHLOROPLASTIC_MITOCHONDRIAL 2"/>
    <property type="match status" value="1"/>
</dbReference>
<dbReference type="InterPro" id="IPR006195">
    <property type="entry name" value="aa-tRNA-synth_II"/>
</dbReference>
<feature type="binding site" evidence="14">
    <location>
        <position position="292"/>
    </location>
    <ligand>
        <name>Zn(2+)</name>
        <dbReference type="ChEBI" id="CHEBI:29105"/>
        <note>catalytic</note>
    </ligand>
</feature>
<keyword evidence="6 14" id="KW-0479">Metal-binding</keyword>
<dbReference type="InterPro" id="IPR047246">
    <property type="entry name" value="ThrRS_anticodon"/>
</dbReference>
<dbReference type="SUPFAM" id="SSF55186">
    <property type="entry name" value="ThrRS/AlaRS common domain"/>
    <property type="match status" value="1"/>
</dbReference>
<dbReference type="Pfam" id="PF03129">
    <property type="entry name" value="HGTP_anticodon"/>
    <property type="match status" value="1"/>
</dbReference>
<comment type="caution">
    <text evidence="16">The sequence shown here is derived from an EMBL/GenBank/DDBJ whole genome shotgun (WGS) entry which is preliminary data.</text>
</comment>
<evidence type="ECO:0000256" key="4">
    <source>
        <dbReference type="ARBA" id="ARBA00022555"/>
    </source>
</evidence>
<dbReference type="AlphaFoldDB" id="A0A554JDL2"/>
<dbReference type="PANTHER" id="PTHR11451">
    <property type="entry name" value="THREONINE-TRNA LIGASE"/>
    <property type="match status" value="1"/>
</dbReference>
<dbReference type="InterPro" id="IPR002320">
    <property type="entry name" value="Thr-tRNA-ligase_IIa"/>
</dbReference>
<dbReference type="GO" id="GO:0004829">
    <property type="term" value="F:threonine-tRNA ligase activity"/>
    <property type="evidence" value="ECO:0007669"/>
    <property type="project" value="UniProtKB-UniRule"/>
</dbReference>
<dbReference type="Gene3D" id="3.30.980.10">
    <property type="entry name" value="Threonyl-trna Synthetase, Chain A, domain 2"/>
    <property type="match status" value="1"/>
</dbReference>
<keyword evidence="11 14" id="KW-0648">Protein biosynthesis</keyword>
<dbReference type="Gene3D" id="3.30.930.10">
    <property type="entry name" value="Bira Bifunctional Protein, Domain 2"/>
    <property type="match status" value="1"/>
</dbReference>
<comment type="subunit">
    <text evidence="14">Homodimer.</text>
</comment>
<proteinExistence type="inferred from homology"/>
<sequence length="596" mass="68796">MQNEKLHNLRHSLAHILASAVLEAFPKAQLGVGPVIEHGFYYDFLLPRALTPEDLNRLEKRMRELVRQKLEFKREEMTFKEAKKFFEEKKQPFKVELISDIEKHGTTVFKDITGDSGSDKEKPTHVSLYHTGKFVDLCRGGHVNSTSEIKTDAFKLEKTSGAYWRGDQANPQMQRIYGLSFETKVELDEYIKLQEELAKRDHRVLGPKLGLFLFNELSPGIPFYTPKGTIVRNELEKFVREVSYGPGYSEVKFPQMFDAELFKTSGHWEHFKDDMFTFKVEGRDFALKPMNCPGHMLYFKQGLYSYKDLPLRLAELTTLYRNELSGALGGMTRVRGFEQDDCHIYLTADQVAGEVAELLKRITRVYKIFGMKVDDVFLSTRPEKSMGTKEEWNEAETALAKALKKANWKYELNPGDGAFYGPKIDMQVKDTLGRKWQLATVQLDFQNPQRFDLEYVDKDGTKKRPIVIHRALLGSLERFLAILIEQFAGAFPLWLSPVQVSILPISKKQNKYARAVEKELKGLIQDIRLEVDDRDESIGKKIREAQMNKVPYMLVLGEKEMKSKKISVRTRAQKDLGAMPLKKFVPRLVKEIQEKK</sequence>
<keyword evidence="3 14" id="KW-0963">Cytoplasm</keyword>
<organism evidence="16 17">
    <name type="scientific">Candidatus Doudnabacteria bacterium Gr01-1014_77</name>
    <dbReference type="NCBI Taxonomy" id="2017133"/>
    <lineage>
        <taxon>Bacteria</taxon>
        <taxon>Candidatus Doudnaibacteriota</taxon>
    </lineage>
</organism>
<evidence type="ECO:0000256" key="8">
    <source>
        <dbReference type="ARBA" id="ARBA00022833"/>
    </source>
</evidence>
<dbReference type="InterPro" id="IPR036621">
    <property type="entry name" value="Anticodon-bd_dom_sf"/>
</dbReference>
<keyword evidence="4 14" id="KW-0820">tRNA-binding</keyword>
<evidence type="ECO:0000256" key="11">
    <source>
        <dbReference type="ARBA" id="ARBA00022917"/>
    </source>
</evidence>
<reference evidence="16 17" key="1">
    <citation type="submission" date="2017-07" db="EMBL/GenBank/DDBJ databases">
        <title>Mechanisms for carbon and nitrogen cycling indicate functional differentiation within the Candidate Phyla Radiation.</title>
        <authorList>
            <person name="Danczak R.E."/>
            <person name="Johnston M.D."/>
            <person name="Kenah C."/>
            <person name="Slattery M."/>
            <person name="Wrighton K.C."/>
            <person name="Wilkins M.J."/>
        </authorList>
    </citation>
    <scope>NUCLEOTIDE SEQUENCE [LARGE SCALE GENOMIC DNA]</scope>
    <source>
        <strain evidence="16">Gr01-1014_77</strain>
    </source>
</reference>
<evidence type="ECO:0000259" key="15">
    <source>
        <dbReference type="PROSITE" id="PS50862"/>
    </source>
</evidence>
<evidence type="ECO:0000313" key="16">
    <source>
        <dbReference type="EMBL" id="TSC66465.1"/>
    </source>
</evidence>
<evidence type="ECO:0000256" key="13">
    <source>
        <dbReference type="ARBA" id="ARBA00049515"/>
    </source>
</evidence>
<dbReference type="InterPro" id="IPR002314">
    <property type="entry name" value="aa-tRNA-synt_IIb"/>
</dbReference>
<evidence type="ECO:0000313" key="17">
    <source>
        <dbReference type="Proteomes" id="UP000319613"/>
    </source>
</evidence>
<dbReference type="InterPro" id="IPR012947">
    <property type="entry name" value="tRNA_SAD"/>
</dbReference>
<evidence type="ECO:0000256" key="9">
    <source>
        <dbReference type="ARBA" id="ARBA00022840"/>
    </source>
</evidence>
<keyword evidence="7 14" id="KW-0547">Nucleotide-binding</keyword>
<protein>
    <recommendedName>
        <fullName evidence="14">Threonine--tRNA ligase</fullName>
        <ecNumber evidence="14">6.1.1.3</ecNumber>
    </recommendedName>
    <alternativeName>
        <fullName evidence="14">Threonyl-tRNA synthetase</fullName>
        <shortName evidence="14">ThrRS</shortName>
    </alternativeName>
</protein>
<comment type="catalytic activity">
    <reaction evidence="13 14">
        <text>tRNA(Thr) + L-threonine + ATP = L-threonyl-tRNA(Thr) + AMP + diphosphate + H(+)</text>
        <dbReference type="Rhea" id="RHEA:24624"/>
        <dbReference type="Rhea" id="RHEA-COMP:9670"/>
        <dbReference type="Rhea" id="RHEA-COMP:9704"/>
        <dbReference type="ChEBI" id="CHEBI:15378"/>
        <dbReference type="ChEBI" id="CHEBI:30616"/>
        <dbReference type="ChEBI" id="CHEBI:33019"/>
        <dbReference type="ChEBI" id="CHEBI:57926"/>
        <dbReference type="ChEBI" id="CHEBI:78442"/>
        <dbReference type="ChEBI" id="CHEBI:78534"/>
        <dbReference type="ChEBI" id="CHEBI:456215"/>
        <dbReference type="EC" id="6.1.1.3"/>
    </reaction>
</comment>
<comment type="cofactor">
    <cofactor evidence="14">
        <name>Zn(2+)</name>
        <dbReference type="ChEBI" id="CHEBI:29105"/>
    </cofactor>
    <text evidence="14">Binds 1 zinc ion per subunit.</text>
</comment>
<dbReference type="InterPro" id="IPR033728">
    <property type="entry name" value="ThrRS_core"/>
</dbReference>
<keyword evidence="9 14" id="KW-0067">ATP-binding</keyword>
<dbReference type="NCBIfam" id="TIGR00418">
    <property type="entry name" value="thrS"/>
    <property type="match status" value="1"/>
</dbReference>
<dbReference type="Proteomes" id="UP000319613">
    <property type="component" value="Unassembled WGS sequence"/>
</dbReference>
<dbReference type="Gene3D" id="3.30.54.20">
    <property type="match status" value="1"/>
</dbReference>
<dbReference type="Pfam" id="PF00587">
    <property type="entry name" value="tRNA-synt_2b"/>
    <property type="match status" value="1"/>
</dbReference>
<feature type="region of interest" description="Catalytic" evidence="14">
    <location>
        <begin position="201"/>
        <end position="492"/>
    </location>
</feature>
<accession>A0A554JDL2</accession>
<evidence type="ECO:0000256" key="6">
    <source>
        <dbReference type="ARBA" id="ARBA00022723"/>
    </source>
</evidence>
<keyword evidence="5 14" id="KW-0436">Ligase</keyword>
<dbReference type="PRINTS" id="PR01047">
    <property type="entry name" value="TRNASYNTHTHR"/>
</dbReference>
<evidence type="ECO:0000256" key="3">
    <source>
        <dbReference type="ARBA" id="ARBA00022490"/>
    </source>
</evidence>
<evidence type="ECO:0000256" key="7">
    <source>
        <dbReference type="ARBA" id="ARBA00022741"/>
    </source>
</evidence>
<keyword evidence="8 14" id="KW-0862">Zinc</keyword>
<gene>
    <name evidence="14" type="primary">thrS</name>
    <name evidence="16" type="ORF">G01um101477_71</name>
</gene>
<dbReference type="FunFam" id="3.40.50.800:FF:000001">
    <property type="entry name" value="Threonine--tRNA ligase"/>
    <property type="match status" value="1"/>
</dbReference>
<dbReference type="GO" id="GO:0000049">
    <property type="term" value="F:tRNA binding"/>
    <property type="evidence" value="ECO:0007669"/>
    <property type="project" value="UniProtKB-KW"/>
</dbReference>
<dbReference type="GO" id="GO:0006435">
    <property type="term" value="P:threonyl-tRNA aminoacylation"/>
    <property type="evidence" value="ECO:0007669"/>
    <property type="project" value="UniProtKB-UniRule"/>
</dbReference>
<evidence type="ECO:0000256" key="1">
    <source>
        <dbReference type="ARBA" id="ARBA00004496"/>
    </source>
</evidence>
<dbReference type="InterPro" id="IPR018163">
    <property type="entry name" value="Thr/Ala-tRNA-synth_IIc_edit"/>
</dbReference>
<feature type="binding site" evidence="14">
    <location>
        <position position="343"/>
    </location>
    <ligand>
        <name>Zn(2+)</name>
        <dbReference type="ChEBI" id="CHEBI:29105"/>
        <note>catalytic</note>
    </ligand>
</feature>
<comment type="similarity">
    <text evidence="2 14">Belongs to the class-II aminoacyl-tRNA synthetase family.</text>
</comment>
<dbReference type="Gene3D" id="3.40.50.800">
    <property type="entry name" value="Anticodon-binding domain"/>
    <property type="match status" value="1"/>
</dbReference>
<feature type="binding site" evidence="14">
    <location>
        <position position="469"/>
    </location>
    <ligand>
        <name>Zn(2+)</name>
        <dbReference type="ChEBI" id="CHEBI:29105"/>
        <note>catalytic</note>
    </ligand>
</feature>
<dbReference type="PROSITE" id="PS50862">
    <property type="entry name" value="AA_TRNA_LIGASE_II"/>
    <property type="match status" value="1"/>
</dbReference>
<dbReference type="InterPro" id="IPR045864">
    <property type="entry name" value="aa-tRNA-synth_II/BPL/LPL"/>
</dbReference>
<evidence type="ECO:0000256" key="5">
    <source>
        <dbReference type="ARBA" id="ARBA00022598"/>
    </source>
</evidence>
<evidence type="ECO:0000256" key="12">
    <source>
        <dbReference type="ARBA" id="ARBA00023146"/>
    </source>
</evidence>
<dbReference type="EC" id="6.1.1.3" evidence="14"/>
<dbReference type="SMART" id="SM00863">
    <property type="entry name" value="tRNA_SAD"/>
    <property type="match status" value="1"/>
</dbReference>
<dbReference type="GO" id="GO:0005737">
    <property type="term" value="C:cytoplasm"/>
    <property type="evidence" value="ECO:0007669"/>
    <property type="project" value="UniProtKB-SubCell"/>
</dbReference>
<dbReference type="Pfam" id="PF07973">
    <property type="entry name" value="tRNA_SAD"/>
    <property type="match status" value="1"/>
</dbReference>
<dbReference type="EMBL" id="VMFF01000004">
    <property type="protein sequence ID" value="TSC66465.1"/>
    <property type="molecule type" value="Genomic_DNA"/>
</dbReference>
<evidence type="ECO:0000256" key="2">
    <source>
        <dbReference type="ARBA" id="ARBA00008226"/>
    </source>
</evidence>
<dbReference type="GO" id="GO:0005524">
    <property type="term" value="F:ATP binding"/>
    <property type="evidence" value="ECO:0007669"/>
    <property type="project" value="UniProtKB-UniRule"/>
</dbReference>
<name>A0A554JDL2_9BACT</name>
<keyword evidence="12 14" id="KW-0030">Aminoacyl-tRNA synthetase</keyword>
<dbReference type="InterPro" id="IPR004154">
    <property type="entry name" value="Anticodon-bd"/>
</dbReference>
<keyword evidence="10 14" id="KW-0694">RNA-binding</keyword>
<comment type="subcellular location">
    <subcellularLocation>
        <location evidence="1 14">Cytoplasm</location>
    </subcellularLocation>
</comment>
<dbReference type="CDD" id="cd00771">
    <property type="entry name" value="ThrRS_core"/>
    <property type="match status" value="1"/>
</dbReference>